<sequence>MSSDQIFLLEESYLSDPFSPFTDSSIELLQAISDHQISQNQLQETNFSDQITHPIFSTSPPSHQLENLSLYQTTHFQEPPNSITQFPDFSSPDVKTEECHQFSLNSPYGFDSFGPHSYGNAAENVAKMMQRSFSSHSFEGKPSFLFQPRFDCVMESPNFQPQVMSSPEHSFSAGHMRRAHSAGDLHKIKTTQSNHRLSSSSPLATESSFIDEANLKVGRYSAEERKERIHRYRAKRTQRNFNKTIKYACRKTLADNRPRIRGRFARNDETGEIPKAANFNRYEDEDELWMDCYHEEDEERAAGGGGAGPFFNILGPTQIQYYGY</sequence>
<evidence type="ECO:0000313" key="1">
    <source>
        <dbReference type="EMBL" id="KAH7862826.1"/>
    </source>
</evidence>
<accession>A0ACB7ZAR5</accession>
<proteinExistence type="predicted"/>
<dbReference type="Proteomes" id="UP000828048">
    <property type="component" value="Chromosome 12"/>
</dbReference>
<gene>
    <name evidence="1" type="ORF">Vadar_010033</name>
</gene>
<name>A0ACB7ZAR5_9ERIC</name>
<dbReference type="EMBL" id="CM037162">
    <property type="protein sequence ID" value="KAH7862826.1"/>
    <property type="molecule type" value="Genomic_DNA"/>
</dbReference>
<organism evidence="1 2">
    <name type="scientific">Vaccinium darrowii</name>
    <dbReference type="NCBI Taxonomy" id="229202"/>
    <lineage>
        <taxon>Eukaryota</taxon>
        <taxon>Viridiplantae</taxon>
        <taxon>Streptophyta</taxon>
        <taxon>Embryophyta</taxon>
        <taxon>Tracheophyta</taxon>
        <taxon>Spermatophyta</taxon>
        <taxon>Magnoliopsida</taxon>
        <taxon>eudicotyledons</taxon>
        <taxon>Gunneridae</taxon>
        <taxon>Pentapetalae</taxon>
        <taxon>asterids</taxon>
        <taxon>Ericales</taxon>
        <taxon>Ericaceae</taxon>
        <taxon>Vaccinioideae</taxon>
        <taxon>Vaccinieae</taxon>
        <taxon>Vaccinium</taxon>
    </lineage>
</organism>
<keyword evidence="2" id="KW-1185">Reference proteome</keyword>
<reference evidence="1 2" key="1">
    <citation type="journal article" date="2021" name="Hortic Res">
        <title>High-quality reference genome and annotation aids understanding of berry development for evergreen blueberry (Vaccinium darrowii).</title>
        <authorList>
            <person name="Yu J."/>
            <person name="Hulse-Kemp A.M."/>
            <person name="Babiker E."/>
            <person name="Staton M."/>
        </authorList>
    </citation>
    <scope>NUCLEOTIDE SEQUENCE [LARGE SCALE GENOMIC DNA]</scope>
    <source>
        <strain evidence="2">cv. NJ 8807/NJ 8810</strain>
        <tissue evidence="1">Young leaf</tissue>
    </source>
</reference>
<protein>
    <submittedName>
        <fullName evidence="1">Uncharacterized protein</fullName>
    </submittedName>
</protein>
<comment type="caution">
    <text evidence="1">The sequence shown here is derived from an EMBL/GenBank/DDBJ whole genome shotgun (WGS) entry which is preliminary data.</text>
</comment>
<evidence type="ECO:0000313" key="2">
    <source>
        <dbReference type="Proteomes" id="UP000828048"/>
    </source>
</evidence>